<dbReference type="Gene3D" id="3.40.50.720">
    <property type="entry name" value="NAD(P)-binding Rossmann-like Domain"/>
    <property type="match status" value="1"/>
</dbReference>
<evidence type="ECO:0000313" key="5">
    <source>
        <dbReference type="Proteomes" id="UP000589716"/>
    </source>
</evidence>
<feature type="domain" description="NAD-dependent epimerase/dehydratase" evidence="3">
    <location>
        <begin position="4"/>
        <end position="217"/>
    </location>
</feature>
<dbReference type="RefSeq" id="WP_180549591.1">
    <property type="nucleotide sequence ID" value="NZ_JACCKX010000001.1"/>
</dbReference>
<dbReference type="InterPro" id="IPR036291">
    <property type="entry name" value="NAD(P)-bd_dom_sf"/>
</dbReference>
<evidence type="ECO:0000259" key="3">
    <source>
        <dbReference type="Pfam" id="PF01370"/>
    </source>
</evidence>
<dbReference type="InterPro" id="IPR050005">
    <property type="entry name" value="DenD"/>
</dbReference>
<keyword evidence="2" id="KW-0119">Carbohydrate metabolism</keyword>
<dbReference type="PANTHER" id="PTHR43103">
    <property type="entry name" value="NUCLEOSIDE-DIPHOSPHATE-SUGAR EPIMERASE"/>
    <property type="match status" value="1"/>
</dbReference>
<evidence type="ECO:0000256" key="2">
    <source>
        <dbReference type="ARBA" id="ARBA00023277"/>
    </source>
</evidence>
<dbReference type="Pfam" id="PF01370">
    <property type="entry name" value="Epimerase"/>
    <property type="match status" value="1"/>
</dbReference>
<dbReference type="PANTHER" id="PTHR43103:SF3">
    <property type="entry name" value="ADP-L-GLYCERO-D-MANNO-HEPTOSE-6-EPIMERASE"/>
    <property type="match status" value="1"/>
</dbReference>
<accession>A0A853IVN2</accession>
<comment type="caution">
    <text evidence="4">The sequence shown here is derived from an EMBL/GenBank/DDBJ whole genome shotgun (WGS) entry which is preliminary data.</text>
</comment>
<dbReference type="Gene3D" id="3.90.25.10">
    <property type="entry name" value="UDP-galactose 4-epimerase, domain 1"/>
    <property type="match status" value="1"/>
</dbReference>
<dbReference type="SUPFAM" id="SSF51735">
    <property type="entry name" value="NAD(P)-binding Rossmann-fold domains"/>
    <property type="match status" value="1"/>
</dbReference>
<dbReference type="GO" id="GO:0016491">
    <property type="term" value="F:oxidoreductase activity"/>
    <property type="evidence" value="ECO:0007669"/>
    <property type="project" value="InterPro"/>
</dbReference>
<organism evidence="4 5">
    <name type="scientific">Ottowia beijingensis</name>
    <dbReference type="NCBI Taxonomy" id="1207057"/>
    <lineage>
        <taxon>Bacteria</taxon>
        <taxon>Pseudomonadati</taxon>
        <taxon>Pseudomonadota</taxon>
        <taxon>Betaproteobacteria</taxon>
        <taxon>Burkholderiales</taxon>
        <taxon>Comamonadaceae</taxon>
        <taxon>Ottowia</taxon>
    </lineage>
</organism>
<dbReference type="Proteomes" id="UP000589716">
    <property type="component" value="Unassembled WGS sequence"/>
</dbReference>
<evidence type="ECO:0000256" key="1">
    <source>
        <dbReference type="ARBA" id="ARBA00022857"/>
    </source>
</evidence>
<dbReference type="AlphaFoldDB" id="A0A853IVN2"/>
<reference evidence="4 5" key="1">
    <citation type="submission" date="2020-07" db="EMBL/GenBank/DDBJ databases">
        <authorList>
            <person name="Maaloum M."/>
        </authorList>
    </citation>
    <scope>NUCLEOTIDE SEQUENCE [LARGE SCALE GENOMIC DNA]</scope>
    <source>
        <strain evidence="4 5">GCS-AN-3</strain>
    </source>
</reference>
<protein>
    <submittedName>
        <fullName evidence="4">NAD-dependent epimerase/dehydratase family protein</fullName>
    </submittedName>
</protein>
<keyword evidence="1" id="KW-0521">NADP</keyword>
<keyword evidence="5" id="KW-1185">Reference proteome</keyword>
<gene>
    <name evidence="4" type="ORF">H0I39_03595</name>
</gene>
<sequence>MHLVITGGAGFLGVRLARTLLQRGTLALAGAAPQPITRLTLVDRAAPPVDLTADARVQVVTGDLNELLTPDAHGTTRAVPADAQAVVHLAAAVSGECEADFDLGLRSNLDATRALLQACRRLGTPPVFVFSSSLAVFGHTLEQPLPAVIEDDTLPTPQNSYGIQKFMCEQLVADCTRKGFVRGRSVRLMTVSVRPGKPNAAASSFLSGMVREPLAGRRAVCPVPPDTKVALSSPARTVEGLVRALEASDADWGPRTALNLPAVATTAGEMAAALARVAGDDVAARIDWVPDAAITRIIASWPAAMNARRAARLGLQADASYDDIIRDHLRENPLALPELSSP</sequence>
<dbReference type="InterPro" id="IPR001509">
    <property type="entry name" value="Epimerase_deHydtase"/>
</dbReference>
<dbReference type="NCBIfam" id="NF043036">
    <property type="entry name" value="ErythonDh"/>
    <property type="match status" value="1"/>
</dbReference>
<dbReference type="EMBL" id="JACCKX010000001">
    <property type="protein sequence ID" value="NZA01080.1"/>
    <property type="molecule type" value="Genomic_DNA"/>
</dbReference>
<evidence type="ECO:0000313" key="4">
    <source>
        <dbReference type="EMBL" id="NZA01080.1"/>
    </source>
</evidence>
<name>A0A853IVN2_9BURK</name>
<proteinExistence type="predicted"/>